<dbReference type="AlphaFoldDB" id="A0AAV1S715"/>
<evidence type="ECO:0000313" key="2">
    <source>
        <dbReference type="Proteomes" id="UP001314170"/>
    </source>
</evidence>
<protein>
    <submittedName>
        <fullName evidence="1">Uncharacterized protein</fullName>
    </submittedName>
</protein>
<comment type="caution">
    <text evidence="1">The sequence shown here is derived from an EMBL/GenBank/DDBJ whole genome shotgun (WGS) entry which is preliminary data.</text>
</comment>
<dbReference type="Proteomes" id="UP001314170">
    <property type="component" value="Unassembled WGS sequence"/>
</dbReference>
<dbReference type="EMBL" id="CAWUPB010001173">
    <property type="protein sequence ID" value="CAK7346321.1"/>
    <property type="molecule type" value="Genomic_DNA"/>
</dbReference>
<gene>
    <name evidence="1" type="ORF">DCAF_LOCUS18997</name>
</gene>
<organism evidence="1 2">
    <name type="scientific">Dovyalis caffra</name>
    <dbReference type="NCBI Taxonomy" id="77055"/>
    <lineage>
        <taxon>Eukaryota</taxon>
        <taxon>Viridiplantae</taxon>
        <taxon>Streptophyta</taxon>
        <taxon>Embryophyta</taxon>
        <taxon>Tracheophyta</taxon>
        <taxon>Spermatophyta</taxon>
        <taxon>Magnoliopsida</taxon>
        <taxon>eudicotyledons</taxon>
        <taxon>Gunneridae</taxon>
        <taxon>Pentapetalae</taxon>
        <taxon>rosids</taxon>
        <taxon>fabids</taxon>
        <taxon>Malpighiales</taxon>
        <taxon>Salicaceae</taxon>
        <taxon>Flacourtieae</taxon>
        <taxon>Dovyalis</taxon>
    </lineage>
</organism>
<accession>A0AAV1S715</accession>
<name>A0AAV1S715_9ROSI</name>
<evidence type="ECO:0000313" key="1">
    <source>
        <dbReference type="EMBL" id="CAK7346321.1"/>
    </source>
</evidence>
<keyword evidence="2" id="KW-1185">Reference proteome</keyword>
<sequence length="67" mass="7769">MLRLGSRRYLGMVGSAGQTSDNLFQFQLLRREPEKQLDFNLKHMWSRRITFPVCELNLLFPLAAASV</sequence>
<reference evidence="1 2" key="1">
    <citation type="submission" date="2024-01" db="EMBL/GenBank/DDBJ databases">
        <authorList>
            <person name="Waweru B."/>
        </authorList>
    </citation>
    <scope>NUCLEOTIDE SEQUENCE [LARGE SCALE GENOMIC DNA]</scope>
</reference>
<proteinExistence type="predicted"/>